<evidence type="ECO:0000313" key="1">
    <source>
        <dbReference type="EnsemblMetazoa" id="XP_022643749"/>
    </source>
</evidence>
<organism evidence="1 2">
    <name type="scientific">Varroa destructor</name>
    <name type="common">Honeybee mite</name>
    <dbReference type="NCBI Taxonomy" id="109461"/>
    <lineage>
        <taxon>Eukaryota</taxon>
        <taxon>Metazoa</taxon>
        <taxon>Ecdysozoa</taxon>
        <taxon>Arthropoda</taxon>
        <taxon>Chelicerata</taxon>
        <taxon>Arachnida</taxon>
        <taxon>Acari</taxon>
        <taxon>Parasitiformes</taxon>
        <taxon>Mesostigmata</taxon>
        <taxon>Gamasina</taxon>
        <taxon>Dermanyssoidea</taxon>
        <taxon>Varroidae</taxon>
        <taxon>Varroa</taxon>
    </lineage>
</organism>
<dbReference type="GO" id="GO:0000460">
    <property type="term" value="P:maturation of 5.8S rRNA"/>
    <property type="evidence" value="ECO:0007669"/>
    <property type="project" value="TreeGrafter"/>
</dbReference>
<dbReference type="InterPro" id="IPR007174">
    <property type="entry name" value="Las1"/>
</dbReference>
<dbReference type="InParanoid" id="A0A7M7M307"/>
<dbReference type="EnsemblMetazoa" id="XM_022788014">
    <property type="protein sequence ID" value="XP_022643749"/>
    <property type="gene ID" value="LOC111243017"/>
</dbReference>
<proteinExistence type="predicted"/>
<dbReference type="PANTHER" id="PTHR15002">
    <property type="entry name" value="RIBOSOMAL BIOGENESIS PROTEIN LAS1L"/>
    <property type="match status" value="1"/>
</dbReference>
<protein>
    <submittedName>
        <fullName evidence="1">Uncharacterized protein</fullName>
    </submittedName>
</protein>
<reference evidence="1" key="1">
    <citation type="submission" date="2021-01" db="UniProtKB">
        <authorList>
            <consortium name="EnsemblMetazoa"/>
        </authorList>
    </citation>
    <scope>IDENTIFICATION</scope>
</reference>
<dbReference type="AlphaFoldDB" id="A0A7M7M307"/>
<dbReference type="RefSeq" id="XP_022643749.1">
    <property type="nucleotide sequence ID" value="XM_022788014.1"/>
</dbReference>
<dbReference type="GO" id="GO:0030687">
    <property type="term" value="C:preribosome, large subunit precursor"/>
    <property type="evidence" value="ECO:0007669"/>
    <property type="project" value="TreeGrafter"/>
</dbReference>
<dbReference type="Pfam" id="PF04031">
    <property type="entry name" value="Las1"/>
    <property type="match status" value="1"/>
</dbReference>
<dbReference type="GeneID" id="111243017"/>
<dbReference type="Proteomes" id="UP000594260">
    <property type="component" value="Unplaced"/>
</dbReference>
<dbReference type="OrthoDB" id="6435588at2759"/>
<dbReference type="PANTHER" id="PTHR15002:SF0">
    <property type="entry name" value="RIBOSOMAL BIOGENESIS PROTEIN LAS1L"/>
    <property type="match status" value="1"/>
</dbReference>
<dbReference type="GO" id="GO:0090730">
    <property type="term" value="C:Las1 complex"/>
    <property type="evidence" value="ECO:0007669"/>
    <property type="project" value="InterPro"/>
</dbReference>
<dbReference type="GO" id="GO:0000470">
    <property type="term" value="P:maturation of LSU-rRNA"/>
    <property type="evidence" value="ECO:0007669"/>
    <property type="project" value="TreeGrafter"/>
</dbReference>
<keyword evidence="2" id="KW-1185">Reference proteome</keyword>
<accession>A0A7M7M307</accession>
<sequence length="522" mass="59309">MLVHGNHVVPWSSAREWFTVRDQILSLKPENLEKAQASLIVWILRCDVKRCPPYVEATEHLIRAFVLDARCSTPIENGQLVETFSGAINKFVQLFLERRQHSHANQTEYLSNKQLAEKLDIPIWIIDVRNDCTHHFRSSLSLLRQVSNILIQWLVETYWKRDEPIVTTHSKSSEETLNFKDVLKEYLELAMTCGRGTDDKHIHSLLDQLRTAITTDAAAFVKHIAEAELLVTTKEEDAEQLKMTAVPLAMRRTWLPIFHLLQDRVTLLFIEILGHYKLPKVIMSGQAINPQMRLVLLWLQFLLSEIAVFNGDFMASFLNTAQLICPAGLVCSTSTKSILKLVLDRADPPISPEKRGKILEVYRLFEGKGELNPPVELKAFKMTTLDEALQQKTERQMLLGTYVPESIDMSNSDIGVMPGCHGVGDLRLNFDVTDFVPFAVVTPAEQICEEARRLVQETAEEEESNAVIPELDVSVYYQRRKHVLSGHVFWKNVPNSTQHDSSGNCSGLSDDIGIYNEGTIYC</sequence>
<dbReference type="GO" id="GO:0004519">
    <property type="term" value="F:endonuclease activity"/>
    <property type="evidence" value="ECO:0007669"/>
    <property type="project" value="InterPro"/>
</dbReference>
<evidence type="ECO:0000313" key="2">
    <source>
        <dbReference type="Proteomes" id="UP000594260"/>
    </source>
</evidence>
<name>A0A7M7M307_VARDE</name>
<dbReference type="KEGG" id="vde:111243017"/>